<protein>
    <submittedName>
        <fullName evidence="8">Unannotated protein</fullName>
    </submittedName>
</protein>
<dbReference type="AlphaFoldDB" id="A0A6J5Z521"/>
<proteinExistence type="inferred from homology"/>
<dbReference type="SUPFAM" id="SSF88946">
    <property type="entry name" value="Sigma2 domain of RNA polymerase sigma factors"/>
    <property type="match status" value="1"/>
</dbReference>
<evidence type="ECO:0000313" key="9">
    <source>
        <dbReference type="EMBL" id="CAB4581985.1"/>
    </source>
</evidence>
<dbReference type="InterPro" id="IPR007627">
    <property type="entry name" value="RNA_pol_sigma70_r2"/>
</dbReference>
<dbReference type="EMBL" id="CAESAL010000014">
    <property type="protein sequence ID" value="CAB4336212.1"/>
    <property type="molecule type" value="Genomic_DNA"/>
</dbReference>
<name>A0A6J5Z521_9ZZZZ</name>
<keyword evidence="3" id="KW-0731">Sigma factor</keyword>
<evidence type="ECO:0000256" key="1">
    <source>
        <dbReference type="ARBA" id="ARBA00010641"/>
    </source>
</evidence>
<evidence type="ECO:0000313" key="8">
    <source>
        <dbReference type="EMBL" id="CAB4336212.1"/>
    </source>
</evidence>
<dbReference type="EMBL" id="CAFBRD010000048">
    <property type="protein sequence ID" value="CAB5077242.1"/>
    <property type="molecule type" value="Genomic_DNA"/>
</dbReference>
<dbReference type="GO" id="GO:0016987">
    <property type="term" value="F:sigma factor activity"/>
    <property type="evidence" value="ECO:0007669"/>
    <property type="project" value="UniProtKB-KW"/>
</dbReference>
<dbReference type="GO" id="GO:0006352">
    <property type="term" value="P:DNA-templated transcription initiation"/>
    <property type="evidence" value="ECO:0007669"/>
    <property type="project" value="InterPro"/>
</dbReference>
<dbReference type="SUPFAM" id="SSF88659">
    <property type="entry name" value="Sigma3 and sigma4 domains of RNA polymerase sigma factors"/>
    <property type="match status" value="1"/>
</dbReference>
<dbReference type="InterPro" id="IPR036388">
    <property type="entry name" value="WH-like_DNA-bd_sf"/>
</dbReference>
<gene>
    <name evidence="9" type="ORF">UFOPK1762_00696</name>
    <name evidence="8" type="ORF">UFOPK3331_00600</name>
    <name evidence="10" type="ORF">UFOPK4371_00976</name>
</gene>
<reference evidence="8" key="1">
    <citation type="submission" date="2020-05" db="EMBL/GenBank/DDBJ databases">
        <authorList>
            <person name="Chiriac C."/>
            <person name="Salcher M."/>
            <person name="Ghai R."/>
            <person name="Kavagutti S V."/>
        </authorList>
    </citation>
    <scope>NUCLEOTIDE SEQUENCE</scope>
</reference>
<organism evidence="8">
    <name type="scientific">freshwater metagenome</name>
    <dbReference type="NCBI Taxonomy" id="449393"/>
    <lineage>
        <taxon>unclassified sequences</taxon>
        <taxon>metagenomes</taxon>
        <taxon>ecological metagenomes</taxon>
    </lineage>
</organism>
<dbReference type="NCBIfam" id="TIGR02937">
    <property type="entry name" value="sigma70-ECF"/>
    <property type="match status" value="1"/>
</dbReference>
<feature type="domain" description="RNA polymerase sigma-70 region 2" evidence="7">
    <location>
        <begin position="43"/>
        <end position="103"/>
    </location>
</feature>
<evidence type="ECO:0000259" key="7">
    <source>
        <dbReference type="Pfam" id="PF04542"/>
    </source>
</evidence>
<evidence type="ECO:0000256" key="2">
    <source>
        <dbReference type="ARBA" id="ARBA00023015"/>
    </source>
</evidence>
<dbReference type="PANTHER" id="PTHR43133:SF8">
    <property type="entry name" value="RNA POLYMERASE SIGMA FACTOR HI_1459-RELATED"/>
    <property type="match status" value="1"/>
</dbReference>
<keyword evidence="2" id="KW-0805">Transcription regulation</keyword>
<evidence type="ECO:0000256" key="5">
    <source>
        <dbReference type="ARBA" id="ARBA00023163"/>
    </source>
</evidence>
<dbReference type="InterPro" id="IPR014284">
    <property type="entry name" value="RNA_pol_sigma-70_dom"/>
</dbReference>
<evidence type="ECO:0000256" key="3">
    <source>
        <dbReference type="ARBA" id="ARBA00023082"/>
    </source>
</evidence>
<dbReference type="InterPro" id="IPR039425">
    <property type="entry name" value="RNA_pol_sigma-70-like"/>
</dbReference>
<evidence type="ECO:0000256" key="4">
    <source>
        <dbReference type="ARBA" id="ARBA00023125"/>
    </source>
</evidence>
<keyword evidence="5" id="KW-0804">Transcription</keyword>
<accession>A0A6J5Z521</accession>
<dbReference type="EMBL" id="CAEZTY010000018">
    <property type="protein sequence ID" value="CAB4581985.1"/>
    <property type="molecule type" value="Genomic_DNA"/>
</dbReference>
<dbReference type="Pfam" id="PF04542">
    <property type="entry name" value="Sigma70_r2"/>
    <property type="match status" value="1"/>
</dbReference>
<keyword evidence="4" id="KW-0238">DNA-binding</keyword>
<feature type="region of interest" description="Disordered" evidence="6">
    <location>
        <begin position="366"/>
        <end position="405"/>
    </location>
</feature>
<dbReference type="Gene3D" id="1.10.1740.10">
    <property type="match status" value="1"/>
</dbReference>
<dbReference type="GO" id="GO:0003677">
    <property type="term" value="F:DNA binding"/>
    <property type="evidence" value="ECO:0007669"/>
    <property type="project" value="UniProtKB-KW"/>
</dbReference>
<comment type="similarity">
    <text evidence="1">Belongs to the sigma-70 factor family. ECF subfamily.</text>
</comment>
<sequence length="515" mass="53391">MMSELSFAPMDGARNSSRSMASATDAELVNACGSGDQDAFAHLYDRYSDRVFSFCLTLTRDRGLAEDAMADTFVTAWQRMNQLRDPNQVRPWLFAIAKNRVSRLGVKSSRQVAVDPSGTEMRSAFDLDQSAPETEVSDAMGGDAAVALVWEAAEGLNENERAVLELSVRQGVEGDELASALGVSRHNANVIASRMRQNLERSIGALFLLRYNDDGCVEFSNLVADCSGSLTPLWRKRISRHADACVVCSKKRAPKALAVFGESPASAAPISARTQILASLPVTSDGLPKFDTSSFRAGRNGFPTGGGTLRRLLIGLGVAIVAIAVLTMTTIQVTGVSGGSSRPRVASSANSAAQVVDTTISPVVGSDGSTTIQTTQRSGAMTDTSANQGVAGTSSTANQTSTIQRDTTAPKITSVSLTAQSLVSSAIQCSSVGTRTSVLTVMATDNVGVVSGQATIGVSGGGGSLVLSGSGGTVKTTIGPFLSTGSFSIIQISVVDAAGNRSAVWPNPISGGITC</sequence>
<evidence type="ECO:0000256" key="6">
    <source>
        <dbReference type="SAM" id="MobiDB-lite"/>
    </source>
</evidence>
<dbReference type="InterPro" id="IPR013325">
    <property type="entry name" value="RNA_pol_sigma_r2"/>
</dbReference>
<dbReference type="PANTHER" id="PTHR43133">
    <property type="entry name" value="RNA POLYMERASE ECF-TYPE SIGMA FACTO"/>
    <property type="match status" value="1"/>
</dbReference>
<dbReference type="Gene3D" id="1.10.10.10">
    <property type="entry name" value="Winged helix-like DNA-binding domain superfamily/Winged helix DNA-binding domain"/>
    <property type="match status" value="1"/>
</dbReference>
<evidence type="ECO:0000313" key="10">
    <source>
        <dbReference type="EMBL" id="CAB5077242.1"/>
    </source>
</evidence>
<dbReference type="InterPro" id="IPR013324">
    <property type="entry name" value="RNA_pol_sigma_r3/r4-like"/>
</dbReference>